<evidence type="ECO:0000313" key="1">
    <source>
        <dbReference type="EMBL" id="RCU45196.1"/>
    </source>
</evidence>
<keyword evidence="2" id="KW-1185">Reference proteome</keyword>
<protein>
    <submittedName>
        <fullName evidence="1">Uncharacterized protein</fullName>
    </submittedName>
</protein>
<dbReference type="EMBL" id="QPID01000012">
    <property type="protein sequence ID" value="RCU45196.1"/>
    <property type="molecule type" value="Genomic_DNA"/>
</dbReference>
<comment type="caution">
    <text evidence="1">The sequence shown here is derived from an EMBL/GenBank/DDBJ whole genome shotgun (WGS) entry which is preliminary data.</text>
</comment>
<sequence>MDNVLRLADTMETEKRAREVQLLINVIEPDPEFQPCFVSDLASLYDVTAQLPEVIEEKIRFYFKGDLPAPINTPLWQFVDLVKQRYPGWPEVWPPEH</sequence>
<dbReference type="RefSeq" id="WP_114339715.1">
    <property type="nucleotide sequence ID" value="NZ_QPID01000012.1"/>
</dbReference>
<organism evidence="1 2">
    <name type="scientific">Corallincola holothuriorum</name>
    <dbReference type="NCBI Taxonomy" id="2282215"/>
    <lineage>
        <taxon>Bacteria</taxon>
        <taxon>Pseudomonadati</taxon>
        <taxon>Pseudomonadota</taxon>
        <taxon>Gammaproteobacteria</taxon>
        <taxon>Alteromonadales</taxon>
        <taxon>Psychromonadaceae</taxon>
        <taxon>Corallincola</taxon>
    </lineage>
</organism>
<gene>
    <name evidence="1" type="ORF">DU002_17370</name>
</gene>
<evidence type="ECO:0000313" key="2">
    <source>
        <dbReference type="Proteomes" id="UP000252558"/>
    </source>
</evidence>
<dbReference type="OrthoDB" id="9937441at2"/>
<dbReference type="Proteomes" id="UP000252558">
    <property type="component" value="Unassembled WGS sequence"/>
</dbReference>
<dbReference type="AlphaFoldDB" id="A0A368N4P3"/>
<accession>A0A368N4P3</accession>
<proteinExistence type="predicted"/>
<reference evidence="1 2" key="1">
    <citation type="submission" date="2018-07" db="EMBL/GenBank/DDBJ databases">
        <title>Corallincola holothuriorum sp. nov., a new facultative anaerobe isolated from sea cucumber Apostichopus japonicus.</title>
        <authorList>
            <person name="Xia H."/>
        </authorList>
    </citation>
    <scope>NUCLEOTIDE SEQUENCE [LARGE SCALE GENOMIC DNA]</scope>
    <source>
        <strain evidence="1 2">C4</strain>
    </source>
</reference>
<name>A0A368N4P3_9GAMM</name>